<evidence type="ECO:0000256" key="4">
    <source>
        <dbReference type="ARBA" id="ARBA00016377"/>
    </source>
</evidence>
<dbReference type="GO" id="GO:0006753">
    <property type="term" value="P:nucleoside phosphate metabolic process"/>
    <property type="evidence" value="ECO:0007669"/>
    <property type="project" value="TreeGrafter"/>
</dbReference>
<dbReference type="GO" id="GO:0005829">
    <property type="term" value="C:cytosol"/>
    <property type="evidence" value="ECO:0007669"/>
    <property type="project" value="TreeGrafter"/>
</dbReference>
<comment type="catalytic activity">
    <reaction evidence="1">
        <text>GDP-alpha-D-mannose + H2O = alpha-D-mannose 1-phosphate + GMP + 2 H(+)</text>
        <dbReference type="Rhea" id="RHEA:27978"/>
        <dbReference type="ChEBI" id="CHEBI:15377"/>
        <dbReference type="ChEBI" id="CHEBI:15378"/>
        <dbReference type="ChEBI" id="CHEBI:57527"/>
        <dbReference type="ChEBI" id="CHEBI:58115"/>
        <dbReference type="ChEBI" id="CHEBI:58409"/>
    </reaction>
</comment>
<dbReference type="InterPro" id="IPR020084">
    <property type="entry name" value="NUDIX_hydrolase_CS"/>
</dbReference>
<evidence type="ECO:0000313" key="11">
    <source>
        <dbReference type="EMBL" id="QEH37260.1"/>
    </source>
</evidence>
<dbReference type="InterPro" id="IPR015797">
    <property type="entry name" value="NUDIX_hydrolase-like_dom_sf"/>
</dbReference>
<dbReference type="GO" id="GO:0019693">
    <property type="term" value="P:ribose phosphate metabolic process"/>
    <property type="evidence" value="ECO:0007669"/>
    <property type="project" value="TreeGrafter"/>
</dbReference>
<evidence type="ECO:0000256" key="7">
    <source>
        <dbReference type="ARBA" id="ARBA00032272"/>
    </source>
</evidence>
<evidence type="ECO:0000256" key="1">
    <source>
        <dbReference type="ARBA" id="ARBA00000847"/>
    </source>
</evidence>
<dbReference type="EMBL" id="CP042997">
    <property type="protein sequence ID" value="QEH37260.1"/>
    <property type="molecule type" value="Genomic_DNA"/>
</dbReference>
<dbReference type="Gene3D" id="3.90.79.10">
    <property type="entry name" value="Nucleoside Triphosphate Pyrophosphohydrolase"/>
    <property type="match status" value="1"/>
</dbReference>
<reference evidence="11 12" key="1">
    <citation type="submission" date="2019-08" db="EMBL/GenBank/DDBJ databases">
        <title>Deep-cultivation of Planctomycetes and their phenomic and genomic characterization uncovers novel biology.</title>
        <authorList>
            <person name="Wiegand S."/>
            <person name="Jogler M."/>
            <person name="Boedeker C."/>
            <person name="Pinto D."/>
            <person name="Vollmers J."/>
            <person name="Rivas-Marin E."/>
            <person name="Kohn T."/>
            <person name="Peeters S.H."/>
            <person name="Heuer A."/>
            <person name="Rast P."/>
            <person name="Oberbeckmann S."/>
            <person name="Bunk B."/>
            <person name="Jeske O."/>
            <person name="Meyerdierks A."/>
            <person name="Storesund J.E."/>
            <person name="Kallscheuer N."/>
            <person name="Luecker S."/>
            <person name="Lage O.M."/>
            <person name="Pohl T."/>
            <person name="Merkel B.J."/>
            <person name="Hornburger P."/>
            <person name="Mueller R.-W."/>
            <person name="Bruemmer F."/>
            <person name="Labrenz M."/>
            <person name="Spormann A.M."/>
            <person name="Op den Camp H."/>
            <person name="Overmann J."/>
            <person name="Amann R."/>
            <person name="Jetten M.S.M."/>
            <person name="Mascher T."/>
            <person name="Medema M.H."/>
            <person name="Devos D.P."/>
            <person name="Kaster A.-K."/>
            <person name="Ovreas L."/>
            <person name="Rohde M."/>
            <person name="Galperin M.Y."/>
            <person name="Jogler C."/>
        </authorList>
    </citation>
    <scope>NUCLEOTIDE SEQUENCE [LARGE SCALE GENOMIC DNA]</scope>
    <source>
        <strain evidence="11 12">OJF2</strain>
    </source>
</reference>
<accession>A0A5B9WBK0</accession>
<dbReference type="CDD" id="cd24161">
    <property type="entry name" value="NUDIX_ADPRase_Ndx2"/>
    <property type="match status" value="1"/>
</dbReference>
<name>A0A5B9WBK0_9BACT</name>
<dbReference type="PRINTS" id="PR00502">
    <property type="entry name" value="NUDIXFAMILY"/>
</dbReference>
<evidence type="ECO:0000256" key="9">
    <source>
        <dbReference type="SAM" id="MobiDB-lite"/>
    </source>
</evidence>
<dbReference type="PANTHER" id="PTHR11839">
    <property type="entry name" value="UDP/ADP-SUGAR PYROPHOSPHATASE"/>
    <property type="match status" value="1"/>
</dbReference>
<keyword evidence="5 8" id="KW-0378">Hydrolase</keyword>
<gene>
    <name evidence="11" type="primary">nudF_3</name>
    <name evidence="11" type="ORF">OJF2_58470</name>
</gene>
<evidence type="ECO:0000256" key="3">
    <source>
        <dbReference type="ARBA" id="ARBA00007275"/>
    </source>
</evidence>
<organism evidence="11 12">
    <name type="scientific">Aquisphaera giovannonii</name>
    <dbReference type="NCBI Taxonomy" id="406548"/>
    <lineage>
        <taxon>Bacteria</taxon>
        <taxon>Pseudomonadati</taxon>
        <taxon>Planctomycetota</taxon>
        <taxon>Planctomycetia</taxon>
        <taxon>Isosphaerales</taxon>
        <taxon>Isosphaeraceae</taxon>
        <taxon>Aquisphaera</taxon>
    </lineage>
</organism>
<dbReference type="SUPFAM" id="SSF55811">
    <property type="entry name" value="Nudix"/>
    <property type="match status" value="1"/>
</dbReference>
<dbReference type="AlphaFoldDB" id="A0A5B9WBK0"/>
<evidence type="ECO:0000259" key="10">
    <source>
        <dbReference type="PROSITE" id="PS51462"/>
    </source>
</evidence>
<evidence type="ECO:0000256" key="5">
    <source>
        <dbReference type="ARBA" id="ARBA00022801"/>
    </source>
</evidence>
<dbReference type="GO" id="GO:0016462">
    <property type="term" value="F:pyrophosphatase activity"/>
    <property type="evidence" value="ECO:0007669"/>
    <property type="project" value="UniProtKB-ARBA"/>
</dbReference>
<dbReference type="PROSITE" id="PS00893">
    <property type="entry name" value="NUDIX_BOX"/>
    <property type="match status" value="1"/>
</dbReference>
<evidence type="ECO:0000256" key="8">
    <source>
        <dbReference type="RuleBase" id="RU003476"/>
    </source>
</evidence>
<sequence>MRRLALTRAAARLHPGHMNDPTAEPAPPNPWATVSSRIVYQNPWIRVREDQVLRPDGEPGIYGVVEFKNTAVGVLPVEEDGSIWLVGQHRYPLDSYSWEIPEGGCPESESPEETARRELLEETGITAASLELIGTSHLSNSVCDEVAYIFRATGLSHGQSMPEGVEKLQVARVPWGRAWEMVRRGEITDSMSVIAITNEAVRKLEGSARS</sequence>
<proteinExistence type="inferred from homology"/>
<dbReference type="Pfam" id="PF00293">
    <property type="entry name" value="NUDIX"/>
    <property type="match status" value="1"/>
</dbReference>
<dbReference type="InterPro" id="IPR020476">
    <property type="entry name" value="Nudix_hydrolase"/>
</dbReference>
<comment type="similarity">
    <text evidence="3">Belongs to the Nudix hydrolase family. NudK subfamily.</text>
</comment>
<dbReference type="Proteomes" id="UP000324233">
    <property type="component" value="Chromosome"/>
</dbReference>
<evidence type="ECO:0000256" key="2">
    <source>
        <dbReference type="ARBA" id="ARBA00001946"/>
    </source>
</evidence>
<dbReference type="KEGG" id="agv:OJF2_58470"/>
<feature type="region of interest" description="Disordered" evidence="9">
    <location>
        <begin position="11"/>
        <end position="30"/>
    </location>
</feature>
<protein>
    <recommendedName>
        <fullName evidence="4">GDP-mannose pyrophosphatase</fullName>
    </recommendedName>
    <alternativeName>
        <fullName evidence="6">GDP-mannose hydrolase</fullName>
    </alternativeName>
    <alternativeName>
        <fullName evidence="7">GDPMK</fullName>
    </alternativeName>
</protein>
<evidence type="ECO:0000313" key="12">
    <source>
        <dbReference type="Proteomes" id="UP000324233"/>
    </source>
</evidence>
<keyword evidence="12" id="KW-1185">Reference proteome</keyword>
<evidence type="ECO:0000256" key="6">
    <source>
        <dbReference type="ARBA" id="ARBA00032162"/>
    </source>
</evidence>
<dbReference type="PANTHER" id="PTHR11839:SF18">
    <property type="entry name" value="NUDIX HYDROLASE DOMAIN-CONTAINING PROTEIN"/>
    <property type="match status" value="1"/>
</dbReference>
<comment type="cofactor">
    <cofactor evidence="2">
        <name>Mg(2+)</name>
        <dbReference type="ChEBI" id="CHEBI:18420"/>
    </cofactor>
</comment>
<feature type="domain" description="Nudix hydrolase" evidence="10">
    <location>
        <begin position="67"/>
        <end position="195"/>
    </location>
</feature>
<dbReference type="InterPro" id="IPR000086">
    <property type="entry name" value="NUDIX_hydrolase_dom"/>
</dbReference>
<dbReference type="PROSITE" id="PS51462">
    <property type="entry name" value="NUDIX"/>
    <property type="match status" value="1"/>
</dbReference>